<sequence>MAKQSWRIKLEQWLAANGDEGMSGVVDHLAILTRATSLVRKPGFKKALEKFLDEWAGLPEQKADPILRRLFEDETITIAPCDGSRYVAKEKGVFKAYIEGLFASWGLDKPGQSTVAANVSVYEMIRDATFAQMFGSLGPDLDKLCLSQHQIVEFCETHSARLRQEGYATFFLFKEGDQFCVARVDVFADGLCVCVYRLEDGLVWYGEFRPRLVVPQLTV</sequence>
<dbReference type="AlphaFoldDB" id="A0A1F7VDU5"/>
<organism evidence="1 2">
    <name type="scientific">Candidatus Uhrbacteria bacterium RIFCSPLOWO2_02_FULL_48_18</name>
    <dbReference type="NCBI Taxonomy" id="1802408"/>
    <lineage>
        <taxon>Bacteria</taxon>
        <taxon>Candidatus Uhriibacteriota</taxon>
    </lineage>
</organism>
<evidence type="ECO:0000313" key="2">
    <source>
        <dbReference type="Proteomes" id="UP000176593"/>
    </source>
</evidence>
<reference evidence="1 2" key="1">
    <citation type="journal article" date="2016" name="Nat. Commun.">
        <title>Thousands of microbial genomes shed light on interconnected biogeochemical processes in an aquifer system.</title>
        <authorList>
            <person name="Anantharaman K."/>
            <person name="Brown C.T."/>
            <person name="Hug L.A."/>
            <person name="Sharon I."/>
            <person name="Castelle C.J."/>
            <person name="Probst A.J."/>
            <person name="Thomas B.C."/>
            <person name="Singh A."/>
            <person name="Wilkins M.J."/>
            <person name="Karaoz U."/>
            <person name="Brodie E.L."/>
            <person name="Williams K.H."/>
            <person name="Hubbard S.S."/>
            <person name="Banfield J.F."/>
        </authorList>
    </citation>
    <scope>NUCLEOTIDE SEQUENCE [LARGE SCALE GENOMIC DNA]</scope>
</reference>
<evidence type="ECO:0000313" key="1">
    <source>
        <dbReference type="EMBL" id="OGL88157.1"/>
    </source>
</evidence>
<dbReference type="Proteomes" id="UP000176593">
    <property type="component" value="Unassembled WGS sequence"/>
</dbReference>
<protein>
    <submittedName>
        <fullName evidence="1">Uncharacterized protein</fullName>
    </submittedName>
</protein>
<comment type="caution">
    <text evidence="1">The sequence shown here is derived from an EMBL/GenBank/DDBJ whole genome shotgun (WGS) entry which is preliminary data.</text>
</comment>
<dbReference type="EMBL" id="MGEQ01000001">
    <property type="protein sequence ID" value="OGL88157.1"/>
    <property type="molecule type" value="Genomic_DNA"/>
</dbReference>
<name>A0A1F7VDU5_9BACT</name>
<accession>A0A1F7VDU5</accession>
<gene>
    <name evidence="1" type="ORF">A3I41_00300</name>
</gene>
<proteinExistence type="predicted"/>